<feature type="region of interest" description="Disordered" evidence="1">
    <location>
        <begin position="1"/>
        <end position="62"/>
    </location>
</feature>
<organism evidence="2 3">
    <name type="scientific">Muraenolepis orangiensis</name>
    <name type="common">Patagonian moray cod</name>
    <dbReference type="NCBI Taxonomy" id="630683"/>
    <lineage>
        <taxon>Eukaryota</taxon>
        <taxon>Metazoa</taxon>
        <taxon>Chordata</taxon>
        <taxon>Craniata</taxon>
        <taxon>Vertebrata</taxon>
        <taxon>Euteleostomi</taxon>
        <taxon>Actinopterygii</taxon>
        <taxon>Neopterygii</taxon>
        <taxon>Teleostei</taxon>
        <taxon>Neoteleostei</taxon>
        <taxon>Acanthomorphata</taxon>
        <taxon>Zeiogadaria</taxon>
        <taxon>Gadariae</taxon>
        <taxon>Gadiformes</taxon>
        <taxon>Muraenolepidoidei</taxon>
        <taxon>Muraenolepididae</taxon>
        <taxon>Muraenolepis</taxon>
    </lineage>
</organism>
<sequence length="155" mass="17317">MEPAITPPSAPPSHGPGPLQTTHNTADRSLGFRGDRREGKSKRVSSARQEVVPQPWASGVVVLSPPPVPPPSIFWVLHLQYCYIPSPGNDPQITGRPAFTFGPSPRPDSPTLSKRSYTMGGQDRWAVEMLHHHHHHHHHPNHHYHPNHHPNHCHT</sequence>
<evidence type="ECO:0000313" key="2">
    <source>
        <dbReference type="EMBL" id="KAJ3611071.1"/>
    </source>
</evidence>
<feature type="compositionally biased region" description="Pro residues" evidence="1">
    <location>
        <begin position="1"/>
        <end position="15"/>
    </location>
</feature>
<proteinExistence type="predicted"/>
<name>A0A9Q0ESF3_9TELE</name>
<dbReference type="EMBL" id="JANIIK010000037">
    <property type="protein sequence ID" value="KAJ3611071.1"/>
    <property type="molecule type" value="Genomic_DNA"/>
</dbReference>
<feature type="region of interest" description="Disordered" evidence="1">
    <location>
        <begin position="132"/>
        <end position="155"/>
    </location>
</feature>
<evidence type="ECO:0000256" key="1">
    <source>
        <dbReference type="SAM" id="MobiDB-lite"/>
    </source>
</evidence>
<dbReference type="Proteomes" id="UP001148018">
    <property type="component" value="Unassembled WGS sequence"/>
</dbReference>
<dbReference type="AlphaFoldDB" id="A0A9Q0ESF3"/>
<evidence type="ECO:0000313" key="3">
    <source>
        <dbReference type="Proteomes" id="UP001148018"/>
    </source>
</evidence>
<comment type="caution">
    <text evidence="2">The sequence shown here is derived from an EMBL/GenBank/DDBJ whole genome shotgun (WGS) entry which is preliminary data.</text>
</comment>
<gene>
    <name evidence="2" type="ORF">NHX12_021087</name>
</gene>
<reference evidence="2" key="1">
    <citation type="submission" date="2022-07" db="EMBL/GenBank/DDBJ databases">
        <title>Chromosome-level genome of Muraenolepis orangiensis.</title>
        <authorList>
            <person name="Kim J."/>
        </authorList>
    </citation>
    <scope>NUCLEOTIDE SEQUENCE</scope>
    <source>
        <strain evidence="2">KU_S4_2022</strain>
        <tissue evidence="2">Muscle</tissue>
    </source>
</reference>
<accession>A0A9Q0ESF3</accession>
<keyword evidence="3" id="KW-1185">Reference proteome</keyword>
<protein>
    <submittedName>
        <fullName evidence="2">Uncharacterized protein</fullName>
    </submittedName>
</protein>